<protein>
    <submittedName>
        <fullName evidence="1">Uncharacterized protein</fullName>
    </submittedName>
</protein>
<dbReference type="EMBL" id="CP002182">
    <property type="protein sequence ID" value="ADW66977.1"/>
    <property type="molecule type" value="Genomic_DNA"/>
</dbReference>
<organism evidence="1">
    <name type="scientific">Yersinia pestis Java 9</name>
    <dbReference type="NCBI Taxonomy" id="880632"/>
    <lineage>
        <taxon>Bacteria</taxon>
        <taxon>Pseudomonadati</taxon>
        <taxon>Pseudomonadota</taxon>
        <taxon>Gammaproteobacteria</taxon>
        <taxon>Enterobacterales</taxon>
        <taxon>Yersiniaceae</taxon>
        <taxon>Yersinia</taxon>
    </lineage>
</organism>
<evidence type="ECO:0000313" key="1">
    <source>
        <dbReference type="EMBL" id="ADW66977.1"/>
    </source>
</evidence>
<keyword evidence="1" id="KW-0614">Plasmid</keyword>
<dbReference type="AlphaFoldDB" id="E8PSH7"/>
<proteinExistence type="predicted"/>
<gene>
    <name evidence="1" type="ORF">YPJ_pCD2</name>
</gene>
<accession>E8PSH7</accession>
<geneLocation type="plasmid" evidence="1">
    <name>pCD</name>
</geneLocation>
<reference evidence="1" key="1">
    <citation type="journal article" date="2012" name="PLoS ONE">
        <title>Novel Plasmids and Resistance Phenotypes in Yersinia pestis: Unique Plasmid Inventory of Strain Java 9 Mediates High Levels of Arsenic Resistance.</title>
        <authorList>
            <person name="Eppinger M."/>
            <person name="Radnedge L."/>
            <person name="Andersen G."/>
            <person name="Vietri N."/>
            <person name="Severson G."/>
            <person name="Mou S."/>
            <person name="Ravel J."/>
            <person name="Worsham P.L."/>
        </authorList>
    </citation>
    <scope>NUCLEOTIDE SEQUENCE [LARGE SCALE GENOMIC DNA]</scope>
    <source>
        <strain evidence="1">Java 9</strain>
        <plasmid evidence="1">pCD</plasmid>
    </source>
</reference>
<name>E8PSH7_YERPE</name>
<sequence length="50" mass="5467">MGPGNLLASPKMRKFIGVFAFLVPSKHLSRTSSLPPYGVASQKFFKQSVI</sequence>